<dbReference type="Pfam" id="PF12728">
    <property type="entry name" value="HTH_17"/>
    <property type="match status" value="1"/>
</dbReference>
<evidence type="ECO:0000259" key="1">
    <source>
        <dbReference type="Pfam" id="PF12728"/>
    </source>
</evidence>
<dbReference type="InterPro" id="IPR041657">
    <property type="entry name" value="HTH_17"/>
</dbReference>
<dbReference type="InterPro" id="IPR009061">
    <property type="entry name" value="DNA-bd_dom_put_sf"/>
</dbReference>
<reference evidence="2" key="1">
    <citation type="submission" date="2021-02" db="EMBL/GenBank/DDBJ databases">
        <title>Skermanella TT6 skin isolate.</title>
        <authorList>
            <person name="Lee K."/>
            <person name="Ganzorig M."/>
        </authorList>
    </citation>
    <scope>NUCLEOTIDE SEQUENCE</scope>
    <source>
        <strain evidence="2">TT6</strain>
    </source>
</reference>
<keyword evidence="3" id="KW-1185">Reference proteome</keyword>
<organism evidence="2 3">
    <name type="scientific">Skermanella cutis</name>
    <dbReference type="NCBI Taxonomy" id="2775420"/>
    <lineage>
        <taxon>Bacteria</taxon>
        <taxon>Pseudomonadati</taxon>
        <taxon>Pseudomonadota</taxon>
        <taxon>Alphaproteobacteria</taxon>
        <taxon>Rhodospirillales</taxon>
        <taxon>Azospirillaceae</taxon>
        <taxon>Skermanella</taxon>
    </lineage>
</organism>
<protein>
    <submittedName>
        <fullName evidence="2">Helix-turn-helix domain-containing protein</fullName>
    </submittedName>
</protein>
<feature type="domain" description="Helix-turn-helix" evidence="1">
    <location>
        <begin position="22"/>
        <end position="70"/>
    </location>
</feature>
<sequence>MTHRSVPARAIPAEGGRRFMPTAQAAGYLGLSPRTLEKLRVRGGGPAYAKFGRRVVYAVDDLDHWAAERRRDSTSAPERPGRR</sequence>
<evidence type="ECO:0000313" key="2">
    <source>
        <dbReference type="EMBL" id="QQP92253.1"/>
    </source>
</evidence>
<dbReference type="Proteomes" id="UP000595197">
    <property type="component" value="Chromosome"/>
</dbReference>
<gene>
    <name evidence="2" type="ORF">IGS68_01145</name>
</gene>
<name>A0ABX7BG27_9PROT</name>
<proteinExistence type="predicted"/>
<dbReference type="SUPFAM" id="SSF46955">
    <property type="entry name" value="Putative DNA-binding domain"/>
    <property type="match status" value="1"/>
</dbReference>
<evidence type="ECO:0000313" key="3">
    <source>
        <dbReference type="Proteomes" id="UP000595197"/>
    </source>
</evidence>
<accession>A0ABX7BG27</accession>
<dbReference type="EMBL" id="CP067420">
    <property type="protein sequence ID" value="QQP92253.1"/>
    <property type="molecule type" value="Genomic_DNA"/>
</dbReference>